<dbReference type="KEGG" id="mey:TM49_11190"/>
<keyword evidence="1" id="KW-1133">Transmembrane helix</keyword>
<name>A0A0D5LRX0_MAREN</name>
<keyword evidence="1" id="KW-0812">Transmembrane</keyword>
<protein>
    <recommendedName>
        <fullName evidence="2">Cytochrome c oxidase subunit IV bacterial aa3 type domain-containing protein</fullName>
    </recommendedName>
</protein>
<feature type="domain" description="Cytochrome c oxidase subunit IV bacterial aa3 type" evidence="2">
    <location>
        <begin position="11"/>
        <end position="47"/>
    </location>
</feature>
<dbReference type="SUPFAM" id="SSF81469">
    <property type="entry name" value="Bacterial aa3 type cytochrome c oxidase subunit IV"/>
    <property type="match status" value="1"/>
</dbReference>
<keyword evidence="1" id="KW-0472">Membrane</keyword>
<dbReference type="HOGENOM" id="CLU_174805_0_0_5"/>
<feature type="transmembrane region" description="Helical" evidence="1">
    <location>
        <begin position="21"/>
        <end position="45"/>
    </location>
</feature>
<keyword evidence="4" id="KW-1185">Reference proteome</keyword>
<dbReference type="AlphaFoldDB" id="A0A0D5LRX0"/>
<reference evidence="3 4" key="1">
    <citation type="journal article" date="2015" name="Genome Announc.">
        <title>Complete genome sequence of Martelella endophytica YC6887, which has antifungal activity associated with a halophyte.</title>
        <authorList>
            <person name="Khan A."/>
            <person name="Khan H."/>
            <person name="Chung E.J."/>
            <person name="Hossain M.T."/>
            <person name="Chung Y.R."/>
        </authorList>
    </citation>
    <scope>NUCLEOTIDE SEQUENCE [LARGE SCALE GENOMIC DNA]</scope>
    <source>
        <strain evidence="3">YC6887</strain>
    </source>
</reference>
<dbReference type="RefSeq" id="WP_045681315.1">
    <property type="nucleotide sequence ID" value="NZ_CP010803.1"/>
</dbReference>
<gene>
    <name evidence="3" type="ORF">TM49_11190</name>
</gene>
<sequence>MQNAETSKPVDEADFSEHAKTYNFFVAGTKYGTLHVIALMVAMAAGLVGPFGFFGALIIFILINAIGIYILR</sequence>
<proteinExistence type="predicted"/>
<dbReference type="InterPro" id="IPR036596">
    <property type="entry name" value="Cyt-C_aa3_sf"/>
</dbReference>
<evidence type="ECO:0000256" key="1">
    <source>
        <dbReference type="SAM" id="Phobius"/>
    </source>
</evidence>
<dbReference type="STRING" id="1486262.TM49_11190"/>
<evidence type="ECO:0000313" key="3">
    <source>
        <dbReference type="EMBL" id="AJY46113.1"/>
    </source>
</evidence>
<dbReference type="PATRIC" id="fig|1486262.3.peg.2318"/>
<dbReference type="Proteomes" id="UP000032611">
    <property type="component" value="Chromosome"/>
</dbReference>
<dbReference type="Gene3D" id="1.20.5.160">
    <property type="entry name" value="Bacterial aa3 type cytochrome c oxidase subunit IV"/>
    <property type="match status" value="1"/>
</dbReference>
<dbReference type="OrthoDB" id="9812071at2"/>
<organism evidence="3 4">
    <name type="scientific">Martelella endophytica</name>
    <dbReference type="NCBI Taxonomy" id="1486262"/>
    <lineage>
        <taxon>Bacteria</taxon>
        <taxon>Pseudomonadati</taxon>
        <taxon>Pseudomonadota</taxon>
        <taxon>Alphaproteobacteria</taxon>
        <taxon>Hyphomicrobiales</taxon>
        <taxon>Aurantimonadaceae</taxon>
        <taxon>Martelella</taxon>
    </lineage>
</organism>
<dbReference type="InterPro" id="IPR012422">
    <property type="entry name" value="Cyt_c_oxidase_su4_bac-aa3"/>
</dbReference>
<feature type="transmembrane region" description="Helical" evidence="1">
    <location>
        <begin position="51"/>
        <end position="71"/>
    </location>
</feature>
<evidence type="ECO:0000259" key="2">
    <source>
        <dbReference type="Pfam" id="PF07835"/>
    </source>
</evidence>
<accession>A0A0D5LRX0</accession>
<dbReference type="Pfam" id="PF07835">
    <property type="entry name" value="COX4_pro_2"/>
    <property type="match status" value="1"/>
</dbReference>
<evidence type="ECO:0000313" key="4">
    <source>
        <dbReference type="Proteomes" id="UP000032611"/>
    </source>
</evidence>
<dbReference type="EMBL" id="CP010803">
    <property type="protein sequence ID" value="AJY46113.1"/>
    <property type="molecule type" value="Genomic_DNA"/>
</dbReference>